<name>A0A9Q8PEP2_PASFU</name>
<gene>
    <name evidence="2" type="ORF">CLAFUR5_11156</name>
</gene>
<protein>
    <submittedName>
        <fullName evidence="2">Uncharacterized protein</fullName>
    </submittedName>
</protein>
<evidence type="ECO:0000313" key="3">
    <source>
        <dbReference type="Proteomes" id="UP000756132"/>
    </source>
</evidence>
<dbReference type="Proteomes" id="UP000756132">
    <property type="component" value="Chromosome 8"/>
</dbReference>
<dbReference type="KEGG" id="ffu:CLAFUR5_11156"/>
<evidence type="ECO:0000256" key="1">
    <source>
        <dbReference type="SAM" id="MobiDB-lite"/>
    </source>
</evidence>
<reference evidence="2" key="2">
    <citation type="journal article" date="2022" name="Microb. Genom.">
        <title>A chromosome-scale genome assembly of the tomato pathogen Cladosporium fulvum reveals a compartmentalized genome architecture and the presence of a dispensable chromosome.</title>
        <authorList>
            <person name="Zaccaron A.Z."/>
            <person name="Chen L.H."/>
            <person name="Samaras A."/>
            <person name="Stergiopoulos I."/>
        </authorList>
    </citation>
    <scope>NUCLEOTIDE SEQUENCE</scope>
    <source>
        <strain evidence="2">Race5_Kim</strain>
    </source>
</reference>
<dbReference type="RefSeq" id="XP_047765575.1">
    <property type="nucleotide sequence ID" value="XM_047910304.1"/>
</dbReference>
<organism evidence="2 3">
    <name type="scientific">Passalora fulva</name>
    <name type="common">Tomato leaf mold</name>
    <name type="synonym">Cladosporium fulvum</name>
    <dbReference type="NCBI Taxonomy" id="5499"/>
    <lineage>
        <taxon>Eukaryota</taxon>
        <taxon>Fungi</taxon>
        <taxon>Dikarya</taxon>
        <taxon>Ascomycota</taxon>
        <taxon>Pezizomycotina</taxon>
        <taxon>Dothideomycetes</taxon>
        <taxon>Dothideomycetidae</taxon>
        <taxon>Mycosphaerellales</taxon>
        <taxon>Mycosphaerellaceae</taxon>
        <taxon>Fulvia</taxon>
    </lineage>
</organism>
<feature type="region of interest" description="Disordered" evidence="1">
    <location>
        <begin position="37"/>
        <end position="115"/>
    </location>
</feature>
<feature type="compositionally biased region" description="Basic and acidic residues" evidence="1">
    <location>
        <begin position="40"/>
        <end position="115"/>
    </location>
</feature>
<accession>A0A9Q8PEP2</accession>
<dbReference type="AlphaFoldDB" id="A0A9Q8PEP2"/>
<dbReference type="OrthoDB" id="529205at2759"/>
<sequence length="115" mass="12773">MAGFTITMRAAAFCTSRTPAVSRAGAVRSFQSCRVLAAGKETKPQDEGRKEEIEREKQQQLKEQKEGRNEWKDALASESESILKADRGEVKASKETISELQKESAKAAEREKKGQ</sequence>
<reference evidence="2" key="1">
    <citation type="submission" date="2021-12" db="EMBL/GenBank/DDBJ databases">
        <authorList>
            <person name="Zaccaron A."/>
            <person name="Stergiopoulos I."/>
        </authorList>
    </citation>
    <scope>NUCLEOTIDE SEQUENCE</scope>
    <source>
        <strain evidence="2">Race5_Kim</strain>
    </source>
</reference>
<dbReference type="OMA" id="FQSCRVL"/>
<proteinExistence type="predicted"/>
<keyword evidence="3" id="KW-1185">Reference proteome</keyword>
<evidence type="ECO:0000313" key="2">
    <source>
        <dbReference type="EMBL" id="UJO21209.1"/>
    </source>
</evidence>
<dbReference type="GeneID" id="71991034"/>
<dbReference type="EMBL" id="CP090170">
    <property type="protein sequence ID" value="UJO21209.1"/>
    <property type="molecule type" value="Genomic_DNA"/>
</dbReference>